<comment type="caution">
    <text evidence="1">The sequence shown here is derived from an EMBL/GenBank/DDBJ whole genome shotgun (WGS) entry which is preliminary data.</text>
</comment>
<reference evidence="1 2" key="1">
    <citation type="submission" date="2016-11" db="EMBL/GenBank/DDBJ databases">
        <title>Whole Genome Sequencing of Mucilaginibacter polytrichastri RG4-7(T) isolated from the moss sample.</title>
        <authorList>
            <person name="Li Y."/>
        </authorList>
    </citation>
    <scope>NUCLEOTIDE SEQUENCE [LARGE SCALE GENOMIC DNA]</scope>
    <source>
        <strain evidence="1 2">RG4-7</strain>
    </source>
</reference>
<proteinExistence type="predicted"/>
<organism evidence="1 2">
    <name type="scientific">Mucilaginibacter polytrichastri</name>
    <dbReference type="NCBI Taxonomy" id="1302689"/>
    <lineage>
        <taxon>Bacteria</taxon>
        <taxon>Pseudomonadati</taxon>
        <taxon>Bacteroidota</taxon>
        <taxon>Sphingobacteriia</taxon>
        <taxon>Sphingobacteriales</taxon>
        <taxon>Sphingobacteriaceae</taxon>
        <taxon>Mucilaginibacter</taxon>
    </lineage>
</organism>
<dbReference type="AlphaFoldDB" id="A0A1Q5ZWC4"/>
<dbReference type="Proteomes" id="UP000186720">
    <property type="component" value="Unassembled WGS sequence"/>
</dbReference>
<keyword evidence="2" id="KW-1185">Reference proteome</keyword>
<evidence type="ECO:0000313" key="1">
    <source>
        <dbReference type="EMBL" id="OKS86065.1"/>
    </source>
</evidence>
<dbReference type="OrthoDB" id="1098499at2"/>
<dbReference type="RefSeq" id="WP_139235637.1">
    <property type="nucleotide sequence ID" value="NZ_FPAM01000002.1"/>
</dbReference>
<evidence type="ECO:0000313" key="2">
    <source>
        <dbReference type="Proteomes" id="UP000186720"/>
    </source>
</evidence>
<gene>
    <name evidence="1" type="ORF">RG47T_1512</name>
</gene>
<name>A0A1Q5ZWC4_9SPHI</name>
<dbReference type="EMBL" id="MPPL01000001">
    <property type="protein sequence ID" value="OKS86065.1"/>
    <property type="molecule type" value="Genomic_DNA"/>
</dbReference>
<accession>A0A1Q5ZWC4</accession>
<protein>
    <submittedName>
        <fullName evidence="1">Uncharacterized protein</fullName>
    </submittedName>
</protein>
<dbReference type="STRING" id="1302689.RG47T_1512"/>
<sequence>MEHNLLKWATICCIALSALTGCKKDLKENFVQTTKGSKNTLTPYGFDWETGDYMPTPSGVSILKPWASGSNQSFPLIYTTDIKKSDGWELVYNTFSPTEFIQPAYFVLYNRYRGLLRAYFYLTPTSPIPSSYISHTLIQRTAGTDAPTLTFSGNSAQDLSITQNNTNLTQAYKTTATGTWYAAEYEMAYDPQVHGKDANSNQITWQLNSINASDLAINGTSQGGINGTIAQPKPPGPSLFGSIVSGALDFVGFKALGSYVVKLATKDDEKSVVKSLQDAAKAGLTGQVKNIANGIFGGASSGGDSTKQYVHLTTNTSYNLTGSITDSYTLANPSMVIPGSSGQENVTGYAPVYRKALGIMNLSAAPTAHCTIYNSIAPGNSGYYYELKLNMNSFNVVWNPDIVNSDVNGVSIQNIKREILAYENYYDDGYNPVWPANLTEFDGFNKYLKNDIAVDNYIRIQATNSCYGCDHSDSIPVDTFTEDQKLPRHVLRISFDVVPNNGSPKVTIAKSFNIILKGPIDNIVI</sequence>
<dbReference type="PROSITE" id="PS51257">
    <property type="entry name" value="PROKAR_LIPOPROTEIN"/>
    <property type="match status" value="1"/>
</dbReference>